<dbReference type="CDD" id="cd00190">
    <property type="entry name" value="Tryp_SPc"/>
    <property type="match status" value="1"/>
</dbReference>
<dbReference type="InterPro" id="IPR033116">
    <property type="entry name" value="TRYPSIN_SER"/>
</dbReference>
<evidence type="ECO:0000256" key="3">
    <source>
        <dbReference type="ARBA" id="ARBA00022825"/>
    </source>
</evidence>
<keyword evidence="3" id="KW-0720">Serine protease</keyword>
<reference evidence="5" key="2">
    <citation type="submission" date="2025-08" db="UniProtKB">
        <authorList>
            <consortium name="Ensembl"/>
        </authorList>
    </citation>
    <scope>IDENTIFICATION</scope>
</reference>
<protein>
    <submittedName>
        <fullName evidence="5">Uncharacterized protein</fullName>
    </submittedName>
</protein>
<dbReference type="PANTHER" id="PTHR24253">
    <property type="entry name" value="TRANSMEMBRANE PROTEASE SERINE"/>
    <property type="match status" value="1"/>
</dbReference>
<dbReference type="PROSITE" id="PS50240">
    <property type="entry name" value="TRYPSIN_DOM"/>
    <property type="match status" value="1"/>
</dbReference>
<keyword evidence="6" id="KW-1185">Reference proteome</keyword>
<dbReference type="Pfam" id="PF00089">
    <property type="entry name" value="Trypsin"/>
    <property type="match status" value="1"/>
</dbReference>
<evidence type="ECO:0000256" key="4">
    <source>
        <dbReference type="ARBA" id="ARBA00023157"/>
    </source>
</evidence>
<keyword evidence="4" id="KW-1015">Disulfide bond</keyword>
<evidence type="ECO:0000256" key="1">
    <source>
        <dbReference type="ARBA" id="ARBA00022670"/>
    </source>
</evidence>
<dbReference type="InterPro" id="IPR001314">
    <property type="entry name" value="Peptidase_S1A"/>
</dbReference>
<dbReference type="FunFam" id="2.40.10.10:FF:000003">
    <property type="entry name" value="Transmembrane serine protease 3"/>
    <property type="match status" value="1"/>
</dbReference>
<dbReference type="PROSITE" id="PS00135">
    <property type="entry name" value="TRYPSIN_SER"/>
    <property type="match status" value="1"/>
</dbReference>
<dbReference type="AlphaFoldDB" id="A0A8C3NP80"/>
<dbReference type="Proteomes" id="UP000694382">
    <property type="component" value="Chromosome 1A"/>
</dbReference>
<accession>A0A8C3NP80</accession>
<dbReference type="GO" id="GO:0004252">
    <property type="term" value="F:serine-type endopeptidase activity"/>
    <property type="evidence" value="ECO:0007669"/>
    <property type="project" value="InterPro"/>
</dbReference>
<evidence type="ECO:0000256" key="2">
    <source>
        <dbReference type="ARBA" id="ARBA00022801"/>
    </source>
</evidence>
<dbReference type="Ensembl" id="ENSCPVT00000024045.2">
    <property type="protein sequence ID" value="ENSCPVP00000023030.1"/>
    <property type="gene ID" value="ENSCPVG00000016442.2"/>
</dbReference>
<dbReference type="Gene3D" id="2.40.10.10">
    <property type="entry name" value="Trypsin-like serine proteases"/>
    <property type="match status" value="2"/>
</dbReference>
<organism evidence="5 6">
    <name type="scientific">Geospiza parvula</name>
    <name type="common">Small tree-finch</name>
    <name type="synonym">Camarhynchus parvulus</name>
    <dbReference type="NCBI Taxonomy" id="87175"/>
    <lineage>
        <taxon>Eukaryota</taxon>
        <taxon>Metazoa</taxon>
        <taxon>Chordata</taxon>
        <taxon>Craniata</taxon>
        <taxon>Vertebrata</taxon>
        <taxon>Euteleostomi</taxon>
        <taxon>Archelosauria</taxon>
        <taxon>Archosauria</taxon>
        <taxon>Dinosauria</taxon>
        <taxon>Saurischia</taxon>
        <taxon>Theropoda</taxon>
        <taxon>Coelurosauria</taxon>
        <taxon>Aves</taxon>
        <taxon>Neognathae</taxon>
        <taxon>Neoaves</taxon>
        <taxon>Telluraves</taxon>
        <taxon>Australaves</taxon>
        <taxon>Passeriformes</taxon>
        <taxon>Thraupidae</taxon>
        <taxon>Camarhynchus</taxon>
    </lineage>
</organism>
<evidence type="ECO:0000313" key="6">
    <source>
        <dbReference type="Proteomes" id="UP000694382"/>
    </source>
</evidence>
<dbReference type="SUPFAM" id="SSF50494">
    <property type="entry name" value="Trypsin-like serine proteases"/>
    <property type="match status" value="1"/>
</dbReference>
<dbReference type="GO" id="GO:0005886">
    <property type="term" value="C:plasma membrane"/>
    <property type="evidence" value="ECO:0007669"/>
    <property type="project" value="TreeGrafter"/>
</dbReference>
<reference evidence="5" key="3">
    <citation type="submission" date="2025-09" db="UniProtKB">
        <authorList>
            <consortium name="Ensembl"/>
        </authorList>
    </citation>
    <scope>IDENTIFICATION</scope>
</reference>
<evidence type="ECO:0000313" key="5">
    <source>
        <dbReference type="Ensembl" id="ENSCPVP00000023030.1"/>
    </source>
</evidence>
<sequence length="188" mass="21067">MHDGRLASPSIWTVYLGKYLQNATGHTEVSFKVIHLFLHPYYEEDSHDYDVALLQLDHPVIISPLIQPICLPAPSHIFEPGLLCWITGWGVSLVPSPTYRLVPLIHQNICSEAYHYMITPRMLCAGYYQGKKDACQGDSGGPLACKEPSGRWFLAGLVSWGMGCARANHYGVYTRITQVLGWMNQTMS</sequence>
<dbReference type="PANTHER" id="PTHR24253:SF62">
    <property type="entry name" value="TRANSMEMBRANE PROTEASE SERINE 6"/>
    <property type="match status" value="1"/>
</dbReference>
<keyword evidence="1" id="KW-0645">Protease</keyword>
<reference evidence="5" key="1">
    <citation type="submission" date="2020-02" db="EMBL/GenBank/DDBJ databases">
        <authorList>
            <person name="Enbody D E."/>
            <person name="Pettersson E M."/>
        </authorList>
    </citation>
    <scope>NUCLEOTIDE SEQUENCE [LARGE SCALE GENOMIC DNA]</scope>
</reference>
<dbReference type="InterPro" id="IPR009003">
    <property type="entry name" value="Peptidase_S1_PA"/>
</dbReference>
<name>A0A8C3NP80_GEOPR</name>
<dbReference type="PRINTS" id="PR00722">
    <property type="entry name" value="CHYMOTRYPSIN"/>
</dbReference>
<keyword evidence="2" id="KW-0378">Hydrolase</keyword>
<dbReference type="InterPro" id="IPR043504">
    <property type="entry name" value="Peptidase_S1_PA_chymotrypsin"/>
</dbReference>
<dbReference type="InterPro" id="IPR001254">
    <property type="entry name" value="Trypsin_dom"/>
</dbReference>
<dbReference type="SMART" id="SM00020">
    <property type="entry name" value="Tryp_SPc"/>
    <property type="match status" value="1"/>
</dbReference>
<dbReference type="GO" id="GO:0006508">
    <property type="term" value="P:proteolysis"/>
    <property type="evidence" value="ECO:0007669"/>
    <property type="project" value="UniProtKB-KW"/>
</dbReference>
<proteinExistence type="predicted"/>